<feature type="chain" id="PRO_5001853806" evidence="1">
    <location>
        <begin position="25"/>
        <end position="204"/>
    </location>
</feature>
<reference evidence="2" key="1">
    <citation type="submission" date="2013-12" db="EMBL/GenBank/DDBJ databases">
        <authorList>
            <person name="Linke B."/>
        </authorList>
    </citation>
    <scope>NUCLEOTIDE SEQUENCE [LARGE SCALE GENOMIC DNA]</scope>
    <source>
        <strain evidence="2">CRIB-18</strain>
    </source>
</reference>
<organism evidence="2 3">
    <name type="scientific">Candidatus Criblamydia sequanensis CRIB-18</name>
    <dbReference type="NCBI Taxonomy" id="1437425"/>
    <lineage>
        <taxon>Bacteria</taxon>
        <taxon>Pseudomonadati</taxon>
        <taxon>Chlamydiota</taxon>
        <taxon>Chlamydiia</taxon>
        <taxon>Parachlamydiales</taxon>
        <taxon>Candidatus Criblamydiaceae</taxon>
        <taxon>Candidatus Criblamydia</taxon>
    </lineage>
</organism>
<dbReference type="AlphaFoldDB" id="A0A090CZK0"/>
<reference evidence="2" key="2">
    <citation type="submission" date="2014-09" db="EMBL/GenBank/DDBJ databases">
        <title>Criblamydia sequanensis harbors a mega-plasmid encoding arsenite resistance.</title>
        <authorList>
            <person name="Bertelli C."/>
            <person name="Goesmann A."/>
            <person name="Greub G."/>
        </authorList>
    </citation>
    <scope>NUCLEOTIDE SEQUENCE [LARGE SCALE GENOMIC DNA]</scope>
    <source>
        <strain evidence="2">CRIB-18</strain>
    </source>
</reference>
<dbReference type="RefSeq" id="WP_041016387.1">
    <property type="nucleotide sequence ID" value="NZ_CCEJ010000001.1"/>
</dbReference>
<keyword evidence="3" id="KW-1185">Reference proteome</keyword>
<dbReference type="OrthoDB" id="21632at2"/>
<dbReference type="InterPro" id="IPR058398">
    <property type="entry name" value="DUF8085"/>
</dbReference>
<evidence type="ECO:0000313" key="3">
    <source>
        <dbReference type="Proteomes" id="UP000031552"/>
    </source>
</evidence>
<protein>
    <submittedName>
        <fullName evidence="2">Conserved putative secreted protein</fullName>
    </submittedName>
</protein>
<gene>
    <name evidence="2" type="ORF">CSEC_0011</name>
</gene>
<dbReference type="Proteomes" id="UP000031552">
    <property type="component" value="Unassembled WGS sequence"/>
</dbReference>
<proteinExistence type="predicted"/>
<evidence type="ECO:0000313" key="2">
    <source>
        <dbReference type="EMBL" id="CDR32855.1"/>
    </source>
</evidence>
<keyword evidence="1" id="KW-0732">Signal</keyword>
<accession>A0A090CZK0</accession>
<feature type="signal peptide" evidence="1">
    <location>
        <begin position="1"/>
        <end position="24"/>
    </location>
</feature>
<dbReference type="EMBL" id="CCEJ010000001">
    <property type="protein sequence ID" value="CDR32855.1"/>
    <property type="molecule type" value="Genomic_DNA"/>
</dbReference>
<dbReference type="Pfam" id="PF26330">
    <property type="entry name" value="DUF8085"/>
    <property type="match status" value="1"/>
</dbReference>
<name>A0A090CZK0_9BACT</name>
<evidence type="ECO:0000256" key="1">
    <source>
        <dbReference type="SAM" id="SignalP"/>
    </source>
</evidence>
<dbReference type="STRING" id="1437425.CSEC_0011"/>
<sequence>MRSTFNLFALGCGVFFFSAGVLNAKNSDSFGDETSFLAYNEKGIAKSEEPRKKAKMIRPYWIETSQEQIDGIRFIVLTLGKEPLLKLKKLENDLNRAADKFERVHPLNVWRIIFSNNETISALHNIKNRKLIWKKFMKGMGESFDEARDFNDLKDEYIHDFANRLSLPEPEIKKLLLSENWNGFVEYLLASFKAPQETSGKYNQ</sequence>
<comment type="caution">
    <text evidence="2">The sequence shown here is derived from an EMBL/GenBank/DDBJ whole genome shotgun (WGS) entry which is preliminary data.</text>
</comment>
<dbReference type="eggNOG" id="ENOG5032VV7">
    <property type="taxonomic scope" value="Bacteria"/>
</dbReference>